<proteinExistence type="predicted"/>
<feature type="compositionally biased region" description="Basic and acidic residues" evidence="1">
    <location>
        <begin position="421"/>
        <end position="438"/>
    </location>
</feature>
<feature type="compositionally biased region" description="Polar residues" evidence="1">
    <location>
        <begin position="89"/>
        <end position="100"/>
    </location>
</feature>
<name>A0A9P5YU77_9AGAR</name>
<comment type="caution">
    <text evidence="2">The sequence shown here is derived from an EMBL/GenBank/DDBJ whole genome shotgun (WGS) entry which is preliminary data.</text>
</comment>
<sequence length="457" mass="49489">MFHSHSPYSPFFTSGLLSARVPDVPTSPRRGSLPTDAPAAPREEDVSAFYFTLQSRRDEDEFRSFLSLDLAESQSMRSASLKRKASASTGRTGRSVRTLSKPSENLFRFPRISEVPLPSPAPASAPLRMRFSRDSLRTIPSPKPAPSITLPDLPKVAQSPPRLPSIQLTPSLDFSFPAVPTHTPTPPRDVARLRLNLNTNLNHRVSVATKASSSTVSTRARKYNRSEALARLEGRSRPATAPLPPPSRIHARPLPTPPALSSSASAKRNFMSMSDDEDSSDDSDADGDNIDDDLSDLDSLDFPDVALLDPSMEPEDMVLPLPAPSPSFLQAPRSAPLPPRSPYSPFPAALHPRRPAPQRSSTAGSDVRAGIAKDWFPLRSFIDLHGESTNPTPIVLASPTTTASTSTSSSLERGPAGALRAEGRRRVYGAHKDNREGRSSGSAGWTWRSFIEVANVS</sequence>
<feature type="compositionally biased region" description="Low complexity" evidence="1">
    <location>
        <begin position="206"/>
        <end position="218"/>
    </location>
</feature>
<feature type="compositionally biased region" description="Low complexity" evidence="1">
    <location>
        <begin position="397"/>
        <end position="410"/>
    </location>
</feature>
<evidence type="ECO:0000313" key="2">
    <source>
        <dbReference type="EMBL" id="KAF9475226.1"/>
    </source>
</evidence>
<keyword evidence="3" id="KW-1185">Reference proteome</keyword>
<accession>A0A9P5YU77</accession>
<feature type="region of interest" description="Disordered" evidence="1">
    <location>
        <begin position="391"/>
        <end position="443"/>
    </location>
</feature>
<protein>
    <submittedName>
        <fullName evidence="2">Uncharacterized protein</fullName>
    </submittedName>
</protein>
<evidence type="ECO:0000256" key="1">
    <source>
        <dbReference type="SAM" id="MobiDB-lite"/>
    </source>
</evidence>
<feature type="compositionally biased region" description="Acidic residues" evidence="1">
    <location>
        <begin position="274"/>
        <end position="301"/>
    </location>
</feature>
<feature type="region of interest" description="Disordered" evidence="1">
    <location>
        <begin position="1"/>
        <end position="41"/>
    </location>
</feature>
<feature type="region of interest" description="Disordered" evidence="1">
    <location>
        <begin position="77"/>
        <end position="100"/>
    </location>
</feature>
<dbReference type="OrthoDB" id="3260393at2759"/>
<feature type="compositionally biased region" description="Basic and acidic residues" evidence="1">
    <location>
        <begin position="224"/>
        <end position="236"/>
    </location>
</feature>
<dbReference type="Proteomes" id="UP000807469">
    <property type="component" value="Unassembled WGS sequence"/>
</dbReference>
<evidence type="ECO:0000313" key="3">
    <source>
        <dbReference type="Proteomes" id="UP000807469"/>
    </source>
</evidence>
<feature type="region of interest" description="Disordered" evidence="1">
    <location>
        <begin position="206"/>
        <end position="301"/>
    </location>
</feature>
<dbReference type="EMBL" id="MU155342">
    <property type="protein sequence ID" value="KAF9475226.1"/>
    <property type="molecule type" value="Genomic_DNA"/>
</dbReference>
<feature type="region of interest" description="Disordered" evidence="1">
    <location>
        <begin position="316"/>
        <end position="366"/>
    </location>
</feature>
<reference evidence="2" key="1">
    <citation type="submission" date="2020-11" db="EMBL/GenBank/DDBJ databases">
        <authorList>
            <consortium name="DOE Joint Genome Institute"/>
            <person name="Ahrendt S."/>
            <person name="Riley R."/>
            <person name="Andreopoulos W."/>
            <person name="Labutti K."/>
            <person name="Pangilinan J."/>
            <person name="Ruiz-Duenas F.J."/>
            <person name="Barrasa J.M."/>
            <person name="Sanchez-Garcia M."/>
            <person name="Camarero S."/>
            <person name="Miyauchi S."/>
            <person name="Serrano A."/>
            <person name="Linde D."/>
            <person name="Babiker R."/>
            <person name="Drula E."/>
            <person name="Ayuso-Fernandez I."/>
            <person name="Pacheco R."/>
            <person name="Padilla G."/>
            <person name="Ferreira P."/>
            <person name="Barriuso J."/>
            <person name="Kellner H."/>
            <person name="Castanera R."/>
            <person name="Alfaro M."/>
            <person name="Ramirez L."/>
            <person name="Pisabarro A.G."/>
            <person name="Kuo A."/>
            <person name="Tritt A."/>
            <person name="Lipzen A."/>
            <person name="He G."/>
            <person name="Yan M."/>
            <person name="Ng V."/>
            <person name="Cullen D."/>
            <person name="Martin F."/>
            <person name="Rosso M.-N."/>
            <person name="Henrissat B."/>
            <person name="Hibbett D."/>
            <person name="Martinez A.T."/>
            <person name="Grigoriev I.V."/>
        </authorList>
    </citation>
    <scope>NUCLEOTIDE SEQUENCE</scope>
    <source>
        <strain evidence="2">CIRM-BRFM 674</strain>
    </source>
</reference>
<gene>
    <name evidence="2" type="ORF">BDN70DRAFT_898349</name>
</gene>
<organism evidence="2 3">
    <name type="scientific">Pholiota conissans</name>
    <dbReference type="NCBI Taxonomy" id="109636"/>
    <lineage>
        <taxon>Eukaryota</taxon>
        <taxon>Fungi</taxon>
        <taxon>Dikarya</taxon>
        <taxon>Basidiomycota</taxon>
        <taxon>Agaricomycotina</taxon>
        <taxon>Agaricomycetes</taxon>
        <taxon>Agaricomycetidae</taxon>
        <taxon>Agaricales</taxon>
        <taxon>Agaricineae</taxon>
        <taxon>Strophariaceae</taxon>
        <taxon>Pholiota</taxon>
    </lineage>
</organism>
<feature type="compositionally biased region" description="Pro residues" evidence="1">
    <location>
        <begin position="335"/>
        <end position="345"/>
    </location>
</feature>
<dbReference type="AlphaFoldDB" id="A0A9P5YU77"/>